<evidence type="ECO:0000256" key="4">
    <source>
        <dbReference type="ARBA" id="ARBA00022516"/>
    </source>
</evidence>
<evidence type="ECO:0000259" key="14">
    <source>
        <dbReference type="Pfam" id="PF00892"/>
    </source>
</evidence>
<dbReference type="InterPro" id="IPR000620">
    <property type="entry name" value="EamA_dom"/>
</dbReference>
<gene>
    <name evidence="15" type="ORF">NSP04_11470</name>
</gene>
<dbReference type="EMBL" id="JANKHG010000018">
    <property type="protein sequence ID" value="MCR2747269.1"/>
    <property type="molecule type" value="Genomic_DNA"/>
</dbReference>
<feature type="transmembrane region" description="Helical" evidence="13">
    <location>
        <begin position="116"/>
        <end position="132"/>
    </location>
</feature>
<dbReference type="InterPro" id="IPR000390">
    <property type="entry name" value="Small_drug/metabolite_transptr"/>
</dbReference>
<sequence length="282" mass="30695">MTQAALFIVLSVCMHVVWNLMARQQPKARYVLWWVLIGHLVLLAPWGLYHLFQHTEFTSEFMAVAAISATANALYFLGLKKAYDHAPVALVYPLVRSSPLLIALWGLWLFDQHLSLAAWLGIGISVLGLALLADTGRGSANKAALPWAFLAMLCTSVYSLSDKAATAHIESFSGLLGFVSIGYFAAWLVLTFEMKFSSGRWVPAQRPPLWVIAVGGLCVGLAYVLVIAAMRSMPAAVVVAFTNAGIVLATLASIFLFKENAHWKMRLAASATIVSGLVVLRF</sequence>
<evidence type="ECO:0000256" key="7">
    <source>
        <dbReference type="ARBA" id="ARBA00022692"/>
    </source>
</evidence>
<evidence type="ECO:0000256" key="8">
    <source>
        <dbReference type="ARBA" id="ARBA00022985"/>
    </source>
</evidence>
<evidence type="ECO:0000256" key="5">
    <source>
        <dbReference type="ARBA" id="ARBA00022519"/>
    </source>
</evidence>
<dbReference type="Gene3D" id="1.10.3730.20">
    <property type="match status" value="2"/>
</dbReference>
<name>A0ABT1XJD1_9BURK</name>
<feature type="transmembrane region" description="Helical" evidence="13">
    <location>
        <begin position="210"/>
        <end position="230"/>
    </location>
</feature>
<comment type="subcellular location">
    <subcellularLocation>
        <location evidence="1">Cell membrane</location>
        <topology evidence="1">Multi-pass membrane protein</topology>
    </subcellularLocation>
</comment>
<feature type="domain" description="EamA" evidence="14">
    <location>
        <begin position="5"/>
        <end position="132"/>
    </location>
</feature>
<feature type="transmembrane region" description="Helical" evidence="13">
    <location>
        <begin position="90"/>
        <end position="110"/>
    </location>
</feature>
<keyword evidence="3" id="KW-1003">Cell membrane</keyword>
<keyword evidence="10" id="KW-0443">Lipid metabolism</keyword>
<evidence type="ECO:0000256" key="12">
    <source>
        <dbReference type="ARBA" id="ARBA00038032"/>
    </source>
</evidence>
<evidence type="ECO:0000256" key="3">
    <source>
        <dbReference type="ARBA" id="ARBA00022475"/>
    </source>
</evidence>
<dbReference type="Pfam" id="PF00892">
    <property type="entry name" value="EamA"/>
    <property type="match status" value="2"/>
</dbReference>
<proteinExistence type="inferred from homology"/>
<evidence type="ECO:0000256" key="6">
    <source>
        <dbReference type="ARBA" id="ARBA00022556"/>
    </source>
</evidence>
<feature type="transmembrane region" description="Helical" evidence="13">
    <location>
        <begin position="144"/>
        <end position="160"/>
    </location>
</feature>
<evidence type="ECO:0000313" key="16">
    <source>
        <dbReference type="Proteomes" id="UP001165267"/>
    </source>
</evidence>
<evidence type="ECO:0000313" key="15">
    <source>
        <dbReference type="EMBL" id="MCR2747269.1"/>
    </source>
</evidence>
<feature type="transmembrane region" description="Helical" evidence="13">
    <location>
        <begin position="236"/>
        <end position="257"/>
    </location>
</feature>
<keyword evidence="4" id="KW-0444">Lipid biosynthesis</keyword>
<evidence type="ECO:0000256" key="11">
    <source>
        <dbReference type="ARBA" id="ARBA00023136"/>
    </source>
</evidence>
<dbReference type="InterPro" id="IPR037185">
    <property type="entry name" value="EmrE-like"/>
</dbReference>
<dbReference type="PANTHER" id="PTHR30561:SF1">
    <property type="entry name" value="MULTIDRUG TRANSPORTER EMRE"/>
    <property type="match status" value="1"/>
</dbReference>
<organism evidence="15 16">
    <name type="scientific">Limnobacter parvus</name>
    <dbReference type="NCBI Taxonomy" id="2939690"/>
    <lineage>
        <taxon>Bacteria</taxon>
        <taxon>Pseudomonadati</taxon>
        <taxon>Pseudomonadota</taxon>
        <taxon>Betaproteobacteria</taxon>
        <taxon>Burkholderiales</taxon>
        <taxon>Burkholderiaceae</taxon>
        <taxon>Limnobacter</taxon>
    </lineage>
</organism>
<dbReference type="SUPFAM" id="SSF103481">
    <property type="entry name" value="Multidrug resistance efflux transporter EmrE"/>
    <property type="match status" value="2"/>
</dbReference>
<evidence type="ECO:0000256" key="2">
    <source>
        <dbReference type="ARBA" id="ARBA00022448"/>
    </source>
</evidence>
<comment type="similarity">
    <text evidence="12">Belongs to the drug/metabolite transporter (DMT) superfamily. Small multidrug resistance (SMR) (TC 2.A.7.1) family.</text>
</comment>
<evidence type="ECO:0000256" key="1">
    <source>
        <dbReference type="ARBA" id="ARBA00004651"/>
    </source>
</evidence>
<feature type="transmembrane region" description="Helical" evidence="13">
    <location>
        <begin position="30"/>
        <end position="49"/>
    </location>
</feature>
<keyword evidence="5" id="KW-0997">Cell inner membrane</keyword>
<keyword evidence="7 13" id="KW-0812">Transmembrane</keyword>
<keyword evidence="8" id="KW-0448">Lipopolysaccharide biosynthesis</keyword>
<dbReference type="Proteomes" id="UP001165267">
    <property type="component" value="Unassembled WGS sequence"/>
</dbReference>
<evidence type="ECO:0000256" key="13">
    <source>
        <dbReference type="SAM" id="Phobius"/>
    </source>
</evidence>
<feature type="transmembrane region" description="Helical" evidence="13">
    <location>
        <begin position="172"/>
        <end position="190"/>
    </location>
</feature>
<comment type="caution">
    <text evidence="15">The sequence shown here is derived from an EMBL/GenBank/DDBJ whole genome shotgun (WGS) entry which is preliminary data.</text>
</comment>
<keyword evidence="2" id="KW-0813">Transport</keyword>
<dbReference type="PANTHER" id="PTHR30561">
    <property type="entry name" value="SMR FAMILY PROTON-DEPENDENT DRUG EFFLUX TRANSPORTER SUGE"/>
    <property type="match status" value="1"/>
</dbReference>
<protein>
    <submittedName>
        <fullName evidence="15">EamA family transporter</fullName>
    </submittedName>
</protein>
<reference evidence="15" key="1">
    <citation type="submission" date="2022-07" db="EMBL/GenBank/DDBJ databases">
        <authorList>
            <person name="Xamxidin M."/>
        </authorList>
    </citation>
    <scope>NUCLEOTIDE SEQUENCE</scope>
    <source>
        <strain evidence="15">YS8-69</strain>
    </source>
</reference>
<keyword evidence="11 13" id="KW-0472">Membrane</keyword>
<evidence type="ECO:0000256" key="9">
    <source>
        <dbReference type="ARBA" id="ARBA00022989"/>
    </source>
</evidence>
<dbReference type="RefSeq" id="WP_257512492.1">
    <property type="nucleotide sequence ID" value="NZ_JANKHG010000018.1"/>
</dbReference>
<keyword evidence="9 13" id="KW-1133">Transmembrane helix</keyword>
<accession>A0ABT1XJD1</accession>
<feature type="transmembrane region" description="Helical" evidence="13">
    <location>
        <begin position="6"/>
        <end position="23"/>
    </location>
</feature>
<keyword evidence="16" id="KW-1185">Reference proteome</keyword>
<feature type="domain" description="EamA" evidence="14">
    <location>
        <begin position="145"/>
        <end position="279"/>
    </location>
</feature>
<evidence type="ECO:0000256" key="10">
    <source>
        <dbReference type="ARBA" id="ARBA00023098"/>
    </source>
</evidence>
<keyword evidence="6" id="KW-0441">Lipid A biosynthesis</keyword>